<evidence type="ECO:0000313" key="3">
    <source>
        <dbReference type="Proteomes" id="UP001500037"/>
    </source>
</evidence>
<dbReference type="Proteomes" id="UP001500037">
    <property type="component" value="Unassembled WGS sequence"/>
</dbReference>
<keyword evidence="3" id="KW-1185">Reference proteome</keyword>
<comment type="caution">
    <text evidence="2">The sequence shown here is derived from an EMBL/GenBank/DDBJ whole genome shotgun (WGS) entry which is preliminary data.</text>
</comment>
<gene>
    <name evidence="2" type="ORF">GCM10009665_16340</name>
</gene>
<dbReference type="EMBL" id="BAAALF010000018">
    <property type="protein sequence ID" value="GAA1226539.1"/>
    <property type="molecule type" value="Genomic_DNA"/>
</dbReference>
<feature type="compositionally biased region" description="Gly residues" evidence="1">
    <location>
        <begin position="48"/>
        <end position="58"/>
    </location>
</feature>
<evidence type="ECO:0000313" key="2">
    <source>
        <dbReference type="EMBL" id="GAA1226539.1"/>
    </source>
</evidence>
<dbReference type="RefSeq" id="WP_344440571.1">
    <property type="nucleotide sequence ID" value="NZ_BAAALF010000018.1"/>
</dbReference>
<feature type="compositionally biased region" description="Basic residues" evidence="1">
    <location>
        <begin position="1"/>
        <end position="19"/>
    </location>
</feature>
<feature type="compositionally biased region" description="Low complexity" evidence="1">
    <location>
        <begin position="320"/>
        <end position="334"/>
    </location>
</feature>
<feature type="region of interest" description="Disordered" evidence="1">
    <location>
        <begin position="1"/>
        <end position="75"/>
    </location>
</feature>
<evidence type="ECO:0000256" key="1">
    <source>
        <dbReference type="SAM" id="MobiDB-lite"/>
    </source>
</evidence>
<protein>
    <submittedName>
        <fullName evidence="2">Uncharacterized protein</fullName>
    </submittedName>
</protein>
<name>A0ABP4GJ28_9ACTN</name>
<reference evidence="3" key="1">
    <citation type="journal article" date="2019" name="Int. J. Syst. Evol. Microbiol.">
        <title>The Global Catalogue of Microorganisms (GCM) 10K type strain sequencing project: providing services to taxonomists for standard genome sequencing and annotation.</title>
        <authorList>
            <consortium name="The Broad Institute Genomics Platform"/>
            <consortium name="The Broad Institute Genome Sequencing Center for Infectious Disease"/>
            <person name="Wu L."/>
            <person name="Ma J."/>
        </authorList>
    </citation>
    <scope>NUCLEOTIDE SEQUENCE [LARGE SCALE GENOMIC DNA]</scope>
    <source>
        <strain evidence="3">JCM 13004</strain>
    </source>
</reference>
<feature type="compositionally biased region" description="Basic and acidic residues" evidence="1">
    <location>
        <begin position="341"/>
        <end position="355"/>
    </location>
</feature>
<organism evidence="2 3">
    <name type="scientific">Kitasatospora nipponensis</name>
    <dbReference type="NCBI Taxonomy" id="258049"/>
    <lineage>
        <taxon>Bacteria</taxon>
        <taxon>Bacillati</taxon>
        <taxon>Actinomycetota</taxon>
        <taxon>Actinomycetes</taxon>
        <taxon>Kitasatosporales</taxon>
        <taxon>Streptomycetaceae</taxon>
        <taxon>Kitasatospora</taxon>
    </lineage>
</organism>
<feature type="region of interest" description="Disordered" evidence="1">
    <location>
        <begin position="298"/>
        <end position="366"/>
    </location>
</feature>
<feature type="compositionally biased region" description="Basic residues" evidence="1">
    <location>
        <begin position="356"/>
        <end position="366"/>
    </location>
</feature>
<sequence length="366" mass="39673">MTPGCRQRHHACTGRRGPHRGGERTITGSGTAIGTHPQHHGPSTSPGRGSGSRTGGRGARQRPGSAGPAGAVDGLKLHRHRLRLDGRDRTVLSLRPGSTARFATNHFHGTWHLLSDPAGARLLARLLWGLSYERHPDTLIVIDRPFLDPTPFEGEPSAPFVLAPRDLTPLGDGAARALRRALPLAGPPAGTVRWRTPGLDLALTDPARWAEQVERESRRHADPRAVVTRRSGLLVFAAPPAGLRRWAVGVAGLDTTRRPMDYTYLTDPAWHADGEVQVFRDYRAMVSSAVTARQEILAEREQEREQQPPLPPVPQWTGPGSSTATATTATTAGSTGSGGSLEERIWRRSAEVRDRRAARRTAKGRS</sequence>
<proteinExistence type="predicted"/>
<accession>A0ABP4GJ28</accession>